<evidence type="ECO:0000313" key="1">
    <source>
        <dbReference type="EMBL" id="ASY63619.1"/>
    </source>
</evidence>
<dbReference type="AlphaFoldDB" id="A0A249PEE1"/>
<dbReference type="KEGG" id="esj:SJ05684_c21780"/>
<dbReference type="InterPro" id="IPR036514">
    <property type="entry name" value="SGNH_hydro_sf"/>
</dbReference>
<dbReference type="SUPFAM" id="SSF52266">
    <property type="entry name" value="SGNH hydrolase"/>
    <property type="match status" value="1"/>
</dbReference>
<dbReference type="Gene3D" id="3.40.50.1110">
    <property type="entry name" value="SGNH hydrolase"/>
    <property type="match status" value="1"/>
</dbReference>
<dbReference type="EMBL" id="CP023067">
    <property type="protein sequence ID" value="ASY63619.1"/>
    <property type="molecule type" value="Genomic_DNA"/>
</dbReference>
<reference evidence="1 2" key="1">
    <citation type="submission" date="2017-08" db="EMBL/GenBank/DDBJ databases">
        <title>Multipartite genome sequences of Sinorhizobium species nodulating soybeans.</title>
        <authorList>
            <person name="Tian C.F."/>
        </authorList>
    </citation>
    <scope>NUCLEOTIDE SEQUENCE [LARGE SCALE GENOMIC DNA]</scope>
    <source>
        <strain evidence="1 2">CCBAU 05684</strain>
    </source>
</reference>
<gene>
    <name evidence="1" type="ORF">SJ05684_c21780</name>
</gene>
<sequence length="476" mass="49499">MSLVFQGWTLRTTGTTNAGGSFTVTGNVEYPVGGTTTDIGSIVVTSGGNVEGVNLIPATVIPAGASFKVNFSSTVPNGQTYIANLGFAGLRTHKKRSLLKKEALYAVGDSIATNNNGAVYTAAAGKCPAYHASISGTTAKVYGDTGAANFAKQVDLAKKLNITRFVSNFGTNDFGEGTTATGTLGYLTNMRTRANADGIKFTQATMLPRTLATAAVATTLTSSGTTLFATVADASKYVVGVPYRILGATETEYIGNFICTAIDTDTDVVSFLFPGSATSPATGSPTIQPWKATNTAEFQPTWTNGFTNGHFDPGPTSQRGLFNAAVRGGTYFDDYVEWSDPFEPTRDAGRWVIQGENALLPAIQEGTISSVTSASRFNSNYSRGSSTISNGFVQMKTGTHIGLTRSGNGNTNGDITMSSALPSNPAIGDQFYAIPGVSYCSDDGTHPRVAGGTGSSLGGQAILNKAMSDKITAWLA</sequence>
<dbReference type="STRING" id="716928.GCA_000261485_00312"/>
<keyword evidence="2" id="KW-1185">Reference proteome</keyword>
<protein>
    <submittedName>
        <fullName evidence="1">Uncharacterized protein</fullName>
    </submittedName>
</protein>
<organism evidence="1 2">
    <name type="scientific">Sinorhizobium sojae CCBAU 05684</name>
    <dbReference type="NCBI Taxonomy" id="716928"/>
    <lineage>
        <taxon>Bacteria</taxon>
        <taxon>Pseudomonadati</taxon>
        <taxon>Pseudomonadota</taxon>
        <taxon>Alphaproteobacteria</taxon>
        <taxon>Hyphomicrobiales</taxon>
        <taxon>Rhizobiaceae</taxon>
        <taxon>Sinorhizobium/Ensifer group</taxon>
        <taxon>Sinorhizobium</taxon>
    </lineage>
</organism>
<proteinExistence type="predicted"/>
<dbReference type="GO" id="GO:0016788">
    <property type="term" value="F:hydrolase activity, acting on ester bonds"/>
    <property type="evidence" value="ECO:0007669"/>
    <property type="project" value="UniProtKB-ARBA"/>
</dbReference>
<dbReference type="Proteomes" id="UP000217211">
    <property type="component" value="Chromosome"/>
</dbReference>
<name>A0A249PEE1_9HYPH</name>
<evidence type="ECO:0000313" key="2">
    <source>
        <dbReference type="Proteomes" id="UP000217211"/>
    </source>
</evidence>
<accession>A0A249PEE1</accession>